<keyword evidence="12" id="KW-1185">Reference proteome</keyword>
<proteinExistence type="inferred from homology"/>
<keyword evidence="5 8" id="KW-0378">Hydrolase</keyword>
<evidence type="ECO:0000256" key="8">
    <source>
        <dbReference type="RuleBase" id="RU363069"/>
    </source>
</evidence>
<evidence type="ECO:0000259" key="10">
    <source>
        <dbReference type="Pfam" id="PF12320"/>
    </source>
</evidence>
<evidence type="ECO:0000256" key="1">
    <source>
        <dbReference type="ARBA" id="ARBA00010555"/>
    </source>
</evidence>
<dbReference type="PANTHER" id="PTHR30337:SF0">
    <property type="entry name" value="NUCLEASE SBCCD SUBUNIT D"/>
    <property type="match status" value="1"/>
</dbReference>
<dbReference type="CDD" id="cd00840">
    <property type="entry name" value="MPP_Mre11_N"/>
    <property type="match status" value="1"/>
</dbReference>
<comment type="subunit">
    <text evidence="2 8">Heterodimer of SbcC and SbcD.</text>
</comment>
<protein>
    <recommendedName>
        <fullName evidence="3 8">Nuclease SbcCD subunit D</fullName>
    </recommendedName>
</protein>
<organism evidence="11 12">
    <name type="scientific">Paenibacillus thermoaerophilus</name>
    <dbReference type="NCBI Taxonomy" id="1215385"/>
    <lineage>
        <taxon>Bacteria</taxon>
        <taxon>Bacillati</taxon>
        <taxon>Bacillota</taxon>
        <taxon>Bacilli</taxon>
        <taxon>Bacillales</taxon>
        <taxon>Paenibacillaceae</taxon>
        <taxon>Paenibacillus</taxon>
    </lineage>
</organism>
<dbReference type="InterPro" id="IPR029052">
    <property type="entry name" value="Metallo-depent_PP-like"/>
</dbReference>
<dbReference type="InterPro" id="IPR050535">
    <property type="entry name" value="DNA_Repair-Maintenance_Comp"/>
</dbReference>
<keyword evidence="8" id="KW-0255">Endonuclease</keyword>
<dbReference type="Gene3D" id="3.60.21.10">
    <property type="match status" value="1"/>
</dbReference>
<keyword evidence="6 8" id="KW-0269">Exonuclease</keyword>
<dbReference type="PANTHER" id="PTHR30337">
    <property type="entry name" value="COMPONENT OF ATP-DEPENDENT DSDNA EXONUCLEASE"/>
    <property type="match status" value="1"/>
</dbReference>
<dbReference type="Pfam" id="PF00149">
    <property type="entry name" value="Metallophos"/>
    <property type="match status" value="1"/>
</dbReference>
<comment type="caution">
    <text evidence="11">The sequence shown here is derived from an EMBL/GenBank/DDBJ whole genome shotgun (WGS) entry which is preliminary data.</text>
</comment>
<sequence>MRILHTGDWHLGRTLEGRGRLEEQASVLEEIAAIADDQKIDLILMAGDVYDTVNPPAAAEQLFYETAARMTDGGRRHLVCIAGNHDQPERVAASSPLARRHGIHLVGLPTTDVLRLSCPRTGETAIVAALPYPSESRLQEALSDVADEELLRSAYSNRVARLIAEQARHFRADAVNLITSHLYAMGGVESESERPIQVGGAYTVDLSAFDVPAAYVALGHLHRAQKLGGSNRIRYSGSPLAYSFSEAGQTKSVTVLDIAPGLAAGEPSWTEIPLSAGRPLVRWKADEGVAQVFRWIEEGRDPNAWIDLEVKLTEDIPLDTIHRLRTERPGFVHIRPIYPEQQSEREIAAQRGLPMDELFRRFYRKQTGGAEPDDAMVELFLELIAESGAAADAAEGEEAS</sequence>
<evidence type="ECO:0000259" key="9">
    <source>
        <dbReference type="Pfam" id="PF00149"/>
    </source>
</evidence>
<evidence type="ECO:0000256" key="4">
    <source>
        <dbReference type="ARBA" id="ARBA00022722"/>
    </source>
</evidence>
<dbReference type="SUPFAM" id="SSF56300">
    <property type="entry name" value="Metallo-dependent phosphatases"/>
    <property type="match status" value="1"/>
</dbReference>
<dbReference type="InterPro" id="IPR004843">
    <property type="entry name" value="Calcineurin-like_PHP"/>
</dbReference>
<dbReference type="InterPro" id="IPR041796">
    <property type="entry name" value="Mre11_N"/>
</dbReference>
<comment type="similarity">
    <text evidence="1 8">Belongs to the SbcD family.</text>
</comment>
<dbReference type="GO" id="GO:0004527">
    <property type="term" value="F:exonuclease activity"/>
    <property type="evidence" value="ECO:0007669"/>
    <property type="project" value="UniProtKB-KW"/>
</dbReference>
<dbReference type="InterPro" id="IPR004593">
    <property type="entry name" value="SbcD"/>
</dbReference>
<evidence type="ECO:0000313" key="12">
    <source>
        <dbReference type="Proteomes" id="UP001596528"/>
    </source>
</evidence>
<dbReference type="NCBIfam" id="TIGR00619">
    <property type="entry name" value="sbcd"/>
    <property type="match status" value="1"/>
</dbReference>
<evidence type="ECO:0000256" key="3">
    <source>
        <dbReference type="ARBA" id="ARBA00013365"/>
    </source>
</evidence>
<evidence type="ECO:0000256" key="7">
    <source>
        <dbReference type="ARBA" id="ARBA00023172"/>
    </source>
</evidence>
<dbReference type="InterPro" id="IPR026843">
    <property type="entry name" value="SbcD_C"/>
</dbReference>
<keyword evidence="8" id="KW-0235">DNA replication</keyword>
<evidence type="ECO:0000256" key="5">
    <source>
        <dbReference type="ARBA" id="ARBA00022801"/>
    </source>
</evidence>
<keyword evidence="4 8" id="KW-0540">Nuclease</keyword>
<keyword evidence="7 8" id="KW-0233">DNA recombination</keyword>
<evidence type="ECO:0000256" key="6">
    <source>
        <dbReference type="ARBA" id="ARBA00022839"/>
    </source>
</evidence>
<reference evidence="12" key="1">
    <citation type="journal article" date="2019" name="Int. J. Syst. Evol. Microbiol.">
        <title>The Global Catalogue of Microorganisms (GCM) 10K type strain sequencing project: providing services to taxonomists for standard genome sequencing and annotation.</title>
        <authorList>
            <consortium name="The Broad Institute Genomics Platform"/>
            <consortium name="The Broad Institute Genome Sequencing Center for Infectious Disease"/>
            <person name="Wu L."/>
            <person name="Ma J."/>
        </authorList>
    </citation>
    <scope>NUCLEOTIDE SEQUENCE [LARGE SCALE GENOMIC DNA]</scope>
    <source>
        <strain evidence="12">JCM 18657</strain>
    </source>
</reference>
<feature type="domain" description="Calcineurin-like phosphoesterase" evidence="9">
    <location>
        <begin position="1"/>
        <end position="117"/>
    </location>
</feature>
<gene>
    <name evidence="8" type="primary">sbcD</name>
    <name evidence="11" type="ORF">ACFQWB_01350</name>
</gene>
<dbReference type="EMBL" id="JBHTGQ010000002">
    <property type="protein sequence ID" value="MFC7748591.1"/>
    <property type="molecule type" value="Genomic_DNA"/>
</dbReference>
<evidence type="ECO:0000256" key="2">
    <source>
        <dbReference type="ARBA" id="ARBA00011322"/>
    </source>
</evidence>
<name>A0ABW2UXG8_9BACL</name>
<dbReference type="Proteomes" id="UP001596528">
    <property type="component" value="Unassembled WGS sequence"/>
</dbReference>
<dbReference type="Pfam" id="PF12320">
    <property type="entry name" value="SbcD_C"/>
    <property type="match status" value="1"/>
</dbReference>
<feature type="domain" description="Nuclease SbcCD subunit D C-terminal" evidence="10">
    <location>
        <begin position="278"/>
        <end position="367"/>
    </location>
</feature>
<comment type="function">
    <text evidence="8">SbcCD cleaves DNA hairpin structures. These structures can inhibit DNA replication and are intermediates in certain DNA recombination reactions. The complex acts as a 3'-&gt;5' double strand exonuclease that can open hairpins. It also has a 5' single-strand endonuclease activity.</text>
</comment>
<evidence type="ECO:0000313" key="11">
    <source>
        <dbReference type="EMBL" id="MFC7748591.1"/>
    </source>
</evidence>
<accession>A0ABW2UXG8</accession>
<dbReference type="RefSeq" id="WP_138787647.1">
    <property type="nucleotide sequence ID" value="NZ_JBHTGQ010000002.1"/>
</dbReference>